<name>A0A0C2HFE4_9BILA</name>
<dbReference type="SUPFAM" id="SSF56436">
    <property type="entry name" value="C-type lectin-like"/>
    <property type="match status" value="1"/>
</dbReference>
<evidence type="ECO:0000313" key="1">
    <source>
        <dbReference type="EMBL" id="KIH68316.1"/>
    </source>
</evidence>
<keyword evidence="2" id="KW-1185">Reference proteome</keyword>
<protein>
    <recommendedName>
        <fullName evidence="3">C-type lectin domain-containing protein</fullName>
    </recommendedName>
</protein>
<organism evidence="1 2">
    <name type="scientific">Ancylostoma duodenale</name>
    <dbReference type="NCBI Taxonomy" id="51022"/>
    <lineage>
        <taxon>Eukaryota</taxon>
        <taxon>Metazoa</taxon>
        <taxon>Ecdysozoa</taxon>
        <taxon>Nematoda</taxon>
        <taxon>Chromadorea</taxon>
        <taxon>Rhabditida</taxon>
        <taxon>Rhabditina</taxon>
        <taxon>Rhabditomorpha</taxon>
        <taxon>Strongyloidea</taxon>
        <taxon>Ancylostomatidae</taxon>
        <taxon>Ancylostomatinae</taxon>
        <taxon>Ancylostoma</taxon>
    </lineage>
</organism>
<evidence type="ECO:0000313" key="2">
    <source>
        <dbReference type="Proteomes" id="UP000054047"/>
    </source>
</evidence>
<dbReference type="AlphaFoldDB" id="A0A0C2HFE4"/>
<reference evidence="1 2" key="1">
    <citation type="submission" date="2013-12" db="EMBL/GenBank/DDBJ databases">
        <title>Draft genome of the parsitic nematode Ancylostoma duodenale.</title>
        <authorList>
            <person name="Mitreva M."/>
        </authorList>
    </citation>
    <scope>NUCLEOTIDE SEQUENCE [LARGE SCALE GENOMIC DNA]</scope>
    <source>
        <strain evidence="1 2">Zhejiang</strain>
    </source>
</reference>
<sequence length="86" mass="10261">MDRQIARLQSQKYCFFFQRHYQSFDAHLAVINNEAKNNYIKVNVNPHLKCVSHWIVFSVMNRTGVWSIRSCDQLHSFVCQMVVVRK</sequence>
<accession>A0A0C2HFE4</accession>
<dbReference type="Proteomes" id="UP000054047">
    <property type="component" value="Unassembled WGS sequence"/>
</dbReference>
<gene>
    <name evidence="1" type="ORF">ANCDUO_01349</name>
</gene>
<evidence type="ECO:0008006" key="3">
    <source>
        <dbReference type="Google" id="ProtNLM"/>
    </source>
</evidence>
<dbReference type="EMBL" id="KN726408">
    <property type="protein sequence ID" value="KIH68316.1"/>
    <property type="molecule type" value="Genomic_DNA"/>
</dbReference>
<proteinExistence type="predicted"/>
<dbReference type="InterPro" id="IPR016187">
    <property type="entry name" value="CTDL_fold"/>
</dbReference>